<evidence type="ECO:0000256" key="1">
    <source>
        <dbReference type="SAM" id="MobiDB-lite"/>
    </source>
</evidence>
<evidence type="ECO:0000313" key="2">
    <source>
        <dbReference type="EMBL" id="PBK67147.1"/>
    </source>
</evidence>
<reference evidence="3" key="1">
    <citation type="journal article" date="2017" name="Nat. Ecol. Evol.">
        <title>Genome expansion and lineage-specific genetic innovations in the forest pathogenic fungi Armillaria.</title>
        <authorList>
            <person name="Sipos G."/>
            <person name="Prasanna A.N."/>
            <person name="Walter M.C."/>
            <person name="O'Connor E."/>
            <person name="Balint B."/>
            <person name="Krizsan K."/>
            <person name="Kiss B."/>
            <person name="Hess J."/>
            <person name="Varga T."/>
            <person name="Slot J."/>
            <person name="Riley R."/>
            <person name="Boka B."/>
            <person name="Rigling D."/>
            <person name="Barry K."/>
            <person name="Lee J."/>
            <person name="Mihaltcheva S."/>
            <person name="LaButti K."/>
            <person name="Lipzen A."/>
            <person name="Waldron R."/>
            <person name="Moloney N.M."/>
            <person name="Sperisen C."/>
            <person name="Kredics L."/>
            <person name="Vagvoelgyi C."/>
            <person name="Patrignani A."/>
            <person name="Fitzpatrick D."/>
            <person name="Nagy I."/>
            <person name="Doyle S."/>
            <person name="Anderson J.B."/>
            <person name="Grigoriev I.V."/>
            <person name="Gueldener U."/>
            <person name="Muensterkoetter M."/>
            <person name="Nagy L.G."/>
        </authorList>
    </citation>
    <scope>NUCLEOTIDE SEQUENCE [LARGE SCALE GENOMIC DNA]</scope>
    <source>
        <strain evidence="3">28-4</strain>
    </source>
</reference>
<dbReference type="AlphaFoldDB" id="A0A2H3BRF5"/>
<proteinExistence type="predicted"/>
<dbReference type="Proteomes" id="UP000218334">
    <property type="component" value="Unassembled WGS sequence"/>
</dbReference>
<accession>A0A2H3BRF5</accession>
<dbReference type="EMBL" id="KZ293437">
    <property type="protein sequence ID" value="PBK67147.1"/>
    <property type="molecule type" value="Genomic_DNA"/>
</dbReference>
<protein>
    <submittedName>
        <fullName evidence="2">Uncharacterized protein</fullName>
    </submittedName>
</protein>
<name>A0A2H3BRF5_9AGAR</name>
<organism evidence="2 3">
    <name type="scientific">Armillaria solidipes</name>
    <dbReference type="NCBI Taxonomy" id="1076256"/>
    <lineage>
        <taxon>Eukaryota</taxon>
        <taxon>Fungi</taxon>
        <taxon>Dikarya</taxon>
        <taxon>Basidiomycota</taxon>
        <taxon>Agaricomycotina</taxon>
        <taxon>Agaricomycetes</taxon>
        <taxon>Agaricomycetidae</taxon>
        <taxon>Agaricales</taxon>
        <taxon>Marasmiineae</taxon>
        <taxon>Physalacriaceae</taxon>
        <taxon>Armillaria</taxon>
    </lineage>
</organism>
<gene>
    <name evidence="2" type="ORF">ARMSODRAFT_320511</name>
</gene>
<feature type="region of interest" description="Disordered" evidence="1">
    <location>
        <begin position="42"/>
        <end position="67"/>
    </location>
</feature>
<keyword evidence="3" id="KW-1185">Reference proteome</keyword>
<sequence length="183" mass="21465">MFLDHPVRIRGIEPRATAKYLRGGNVSRYTISDLSWSRRPFSTANSTHQPMKRAHTDGRRKPRRRMATNGLVSRTVFRPMLAKTMRERYLISQRERATMTRLCRTLYWCQRMRVEMKSWLAETRGSLERKILQFSTVGYRYVDEDEREEAEEKAPSLVPVVCGSKFARLVVHTRSPPSDCARQ</sequence>
<evidence type="ECO:0000313" key="3">
    <source>
        <dbReference type="Proteomes" id="UP000218334"/>
    </source>
</evidence>